<dbReference type="AlphaFoldDB" id="A0A4Y2TWJ1"/>
<name>A0A4Y2TWJ1_ARAVE</name>
<dbReference type="Proteomes" id="UP000499080">
    <property type="component" value="Unassembled WGS sequence"/>
</dbReference>
<keyword evidence="6" id="KW-0675">Receptor</keyword>
<comment type="subcellular location">
    <subcellularLocation>
        <location evidence="1">Cell membrane</location>
        <topology evidence="1">Multi-pass membrane protein</topology>
    </subcellularLocation>
</comment>
<organism evidence="9 10">
    <name type="scientific">Araneus ventricosus</name>
    <name type="common">Orbweaver spider</name>
    <name type="synonym">Epeira ventricosa</name>
    <dbReference type="NCBI Taxonomy" id="182803"/>
    <lineage>
        <taxon>Eukaryota</taxon>
        <taxon>Metazoa</taxon>
        <taxon>Ecdysozoa</taxon>
        <taxon>Arthropoda</taxon>
        <taxon>Chelicerata</taxon>
        <taxon>Arachnida</taxon>
        <taxon>Araneae</taxon>
        <taxon>Araneomorphae</taxon>
        <taxon>Entelegynae</taxon>
        <taxon>Araneoidea</taxon>
        <taxon>Araneidae</taxon>
        <taxon>Araneus</taxon>
    </lineage>
</organism>
<evidence type="ECO:0000256" key="2">
    <source>
        <dbReference type="ARBA" id="ARBA00022475"/>
    </source>
</evidence>
<dbReference type="PANTHER" id="PTHR21421">
    <property type="entry name" value="GUSTATORY RECEPTOR"/>
    <property type="match status" value="1"/>
</dbReference>
<keyword evidence="10" id="KW-1185">Reference proteome</keyword>
<feature type="compositionally biased region" description="Low complexity" evidence="7">
    <location>
        <begin position="448"/>
        <end position="466"/>
    </location>
</feature>
<feature type="transmembrane region" description="Helical" evidence="8">
    <location>
        <begin position="164"/>
        <end position="186"/>
    </location>
</feature>
<protein>
    <recommendedName>
        <fullName evidence="11">Gustatory receptor</fullName>
    </recommendedName>
</protein>
<evidence type="ECO:0000256" key="4">
    <source>
        <dbReference type="ARBA" id="ARBA00022989"/>
    </source>
</evidence>
<dbReference type="EMBL" id="BGPR01031390">
    <property type="protein sequence ID" value="GBO04421.1"/>
    <property type="molecule type" value="Genomic_DNA"/>
</dbReference>
<feature type="transmembrane region" description="Helical" evidence="8">
    <location>
        <begin position="112"/>
        <end position="132"/>
    </location>
</feature>
<feature type="region of interest" description="Disordered" evidence="7">
    <location>
        <begin position="443"/>
        <end position="466"/>
    </location>
</feature>
<evidence type="ECO:0000256" key="1">
    <source>
        <dbReference type="ARBA" id="ARBA00004651"/>
    </source>
</evidence>
<dbReference type="GO" id="GO:0050909">
    <property type="term" value="P:sensory perception of taste"/>
    <property type="evidence" value="ECO:0007669"/>
    <property type="project" value="InterPro"/>
</dbReference>
<evidence type="ECO:0000313" key="9">
    <source>
        <dbReference type="EMBL" id="GBO04421.1"/>
    </source>
</evidence>
<keyword evidence="5 8" id="KW-0472">Membrane</keyword>
<comment type="caution">
    <text evidence="9">The sequence shown here is derived from an EMBL/GenBank/DDBJ whole genome shotgun (WGS) entry which is preliminary data.</text>
</comment>
<dbReference type="Pfam" id="PF08395">
    <property type="entry name" value="7tm_7"/>
    <property type="match status" value="1"/>
</dbReference>
<gene>
    <name evidence="9" type="ORF">AVEN_169941_1</name>
</gene>
<reference evidence="9 10" key="1">
    <citation type="journal article" date="2019" name="Sci. Rep.">
        <title>Orb-weaving spider Araneus ventricosus genome elucidates the spidroin gene catalogue.</title>
        <authorList>
            <person name="Kono N."/>
            <person name="Nakamura H."/>
            <person name="Ohtoshi R."/>
            <person name="Moran D.A.P."/>
            <person name="Shinohara A."/>
            <person name="Yoshida Y."/>
            <person name="Fujiwara M."/>
            <person name="Mori M."/>
            <person name="Tomita M."/>
            <person name="Arakawa K."/>
        </authorList>
    </citation>
    <scope>NUCLEOTIDE SEQUENCE [LARGE SCALE GENOMIC DNA]</scope>
</reference>
<feature type="transmembrane region" description="Helical" evidence="8">
    <location>
        <begin position="407"/>
        <end position="425"/>
    </location>
</feature>
<dbReference type="GO" id="GO:0038023">
    <property type="term" value="F:signaling receptor activity"/>
    <property type="evidence" value="ECO:0007669"/>
    <property type="project" value="UniProtKB-ARBA"/>
</dbReference>
<accession>A0A4Y2TWJ1</accession>
<keyword evidence="4 8" id="KW-1133">Transmembrane helix</keyword>
<dbReference type="InterPro" id="IPR013604">
    <property type="entry name" value="7TM_chemorcpt"/>
</dbReference>
<dbReference type="PANTHER" id="PTHR21421:SF29">
    <property type="entry name" value="GUSTATORY RECEPTOR 5A FOR TREHALOSE-RELATED"/>
    <property type="match status" value="1"/>
</dbReference>
<evidence type="ECO:0000256" key="5">
    <source>
        <dbReference type="ARBA" id="ARBA00023136"/>
    </source>
</evidence>
<evidence type="ECO:0000313" key="10">
    <source>
        <dbReference type="Proteomes" id="UP000499080"/>
    </source>
</evidence>
<evidence type="ECO:0008006" key="11">
    <source>
        <dbReference type="Google" id="ProtNLM"/>
    </source>
</evidence>
<evidence type="ECO:0000256" key="6">
    <source>
        <dbReference type="ARBA" id="ARBA00023170"/>
    </source>
</evidence>
<dbReference type="GO" id="GO:0005886">
    <property type="term" value="C:plasma membrane"/>
    <property type="evidence" value="ECO:0007669"/>
    <property type="project" value="UniProtKB-SubCell"/>
</dbReference>
<feature type="transmembrane region" description="Helical" evidence="8">
    <location>
        <begin position="69"/>
        <end position="92"/>
    </location>
</feature>
<evidence type="ECO:0000256" key="8">
    <source>
        <dbReference type="SAM" id="Phobius"/>
    </source>
</evidence>
<dbReference type="OrthoDB" id="5800391at2759"/>
<sequence length="466" mass="51821">MTKTVMHHLLGIEHRFRGSPSRCRLCGRAVHRVSPQIDGMKHRGSTRQERGKQYSCSAVLRPVIATLRIVGVCVLPSLGCRLWAMTVTLFRLLYLGSCISNMVLNNSFAFEYISVVLTTASSLLASCLLNISSAELRRAIEKLDTTIKQLPAGKGSLKNCFRRVVGLTLIGWLYLILRLIAAISIVDNQPAQQQFQSIFYRKPPDHFTDLAMYICVGLVSGLEVFFIQGALIFTPVLFMSVCMILAEAYAEHNRVIVNLVGPTEDLGSEFNRVRSFHEKLCSLVTYMDSIFGKVIFFWFLFLVVTVCMDITQLFTDDTLLKNKTQDDVFFFSLKVIYSVLSFLGTCATAAGVSQQAHDSLPTVHALTLRTSRMDLDTKLQVQFFLNRLTSPTVGLSGWNFFTINKGFILNVSAALVTYTVVVIQMNPKAMRVIHHLVAQTVSNGTTANGNSDSNESNGNSTNSTSY</sequence>
<keyword evidence="2" id="KW-1003">Cell membrane</keyword>
<evidence type="ECO:0000256" key="7">
    <source>
        <dbReference type="SAM" id="MobiDB-lite"/>
    </source>
</evidence>
<dbReference type="GO" id="GO:0051606">
    <property type="term" value="P:detection of stimulus"/>
    <property type="evidence" value="ECO:0007669"/>
    <property type="project" value="UniProtKB-ARBA"/>
</dbReference>
<feature type="transmembrane region" description="Helical" evidence="8">
    <location>
        <begin position="231"/>
        <end position="250"/>
    </location>
</feature>
<keyword evidence="3 8" id="KW-0812">Transmembrane</keyword>
<feature type="transmembrane region" description="Helical" evidence="8">
    <location>
        <begin position="295"/>
        <end position="314"/>
    </location>
</feature>
<proteinExistence type="predicted"/>
<evidence type="ECO:0000256" key="3">
    <source>
        <dbReference type="ARBA" id="ARBA00022692"/>
    </source>
</evidence>
<feature type="transmembrane region" description="Helical" evidence="8">
    <location>
        <begin position="335"/>
        <end position="353"/>
    </location>
</feature>